<feature type="compositionally biased region" description="Polar residues" evidence="1">
    <location>
        <begin position="1"/>
        <end position="16"/>
    </location>
</feature>
<proteinExistence type="predicted"/>
<accession>A0A391NNY2</accession>
<evidence type="ECO:0000256" key="1">
    <source>
        <dbReference type="SAM" id="MobiDB-lite"/>
    </source>
</evidence>
<feature type="non-terminal residue" evidence="2">
    <location>
        <position position="86"/>
    </location>
</feature>
<evidence type="ECO:0000313" key="2">
    <source>
        <dbReference type="EMBL" id="GCA63364.1"/>
    </source>
</evidence>
<feature type="region of interest" description="Disordered" evidence="1">
    <location>
        <begin position="1"/>
        <end position="71"/>
    </location>
</feature>
<feature type="compositionally biased region" description="Low complexity" evidence="1">
    <location>
        <begin position="41"/>
        <end position="53"/>
    </location>
</feature>
<dbReference type="Proteomes" id="UP000265618">
    <property type="component" value="Unassembled WGS sequence"/>
</dbReference>
<name>A0A391NNY2_9EUKA</name>
<evidence type="ECO:0000313" key="3">
    <source>
        <dbReference type="Proteomes" id="UP000265618"/>
    </source>
</evidence>
<keyword evidence="3" id="KW-1185">Reference proteome</keyword>
<reference evidence="2 3" key="1">
    <citation type="journal article" date="2018" name="PLoS ONE">
        <title>The draft genome of Kipferlia bialata reveals reductive genome evolution in fornicate parasites.</title>
        <authorList>
            <person name="Tanifuji G."/>
            <person name="Takabayashi S."/>
            <person name="Kume K."/>
            <person name="Takagi M."/>
            <person name="Nakayama T."/>
            <person name="Kamikawa R."/>
            <person name="Inagaki Y."/>
            <person name="Hashimoto T."/>
        </authorList>
    </citation>
    <scope>NUCLEOTIDE SEQUENCE [LARGE SCALE GENOMIC DNA]</scope>
    <source>
        <strain evidence="2">NY0173</strain>
    </source>
</reference>
<sequence length="86" mass="8811">MQGKSAQNDPLSQVSFLSARRAPEQPVGPGLRFFSLLAANTGSGPRPTTGSSNPTPPSTDSKDQTPVGIATSITLCVTPSAVDRAD</sequence>
<protein>
    <submittedName>
        <fullName evidence="2">Uncharacterized protein</fullName>
    </submittedName>
</protein>
<comment type="caution">
    <text evidence="2">The sequence shown here is derived from an EMBL/GenBank/DDBJ whole genome shotgun (WGS) entry which is preliminary data.</text>
</comment>
<organism evidence="2 3">
    <name type="scientific">Kipferlia bialata</name>
    <dbReference type="NCBI Taxonomy" id="797122"/>
    <lineage>
        <taxon>Eukaryota</taxon>
        <taxon>Metamonada</taxon>
        <taxon>Carpediemonas-like organisms</taxon>
        <taxon>Kipferlia</taxon>
    </lineage>
</organism>
<dbReference type="EMBL" id="BDIP01003249">
    <property type="protein sequence ID" value="GCA63364.1"/>
    <property type="molecule type" value="Genomic_DNA"/>
</dbReference>
<gene>
    <name evidence="2" type="ORF">KIPB_009510</name>
</gene>
<dbReference type="AlphaFoldDB" id="A0A391NNY2"/>